<dbReference type="GO" id="GO:0042277">
    <property type="term" value="F:peptide binding"/>
    <property type="evidence" value="ECO:0007669"/>
    <property type="project" value="TreeGrafter"/>
</dbReference>
<evidence type="ECO:0000256" key="12">
    <source>
        <dbReference type="ARBA" id="ARBA00029811"/>
    </source>
</evidence>
<accession>A0A6A0AQ61</accession>
<proteinExistence type="inferred from homology"/>
<keyword evidence="6" id="KW-0031">Aminopeptidase</keyword>
<comment type="similarity">
    <text evidence="3">Belongs to the peptidase M1 family.</text>
</comment>
<dbReference type="PANTHER" id="PTHR11533:SF174">
    <property type="entry name" value="PUROMYCIN-SENSITIVE AMINOPEPTIDASE-RELATED"/>
    <property type="match status" value="1"/>
</dbReference>
<dbReference type="GO" id="GO:0006508">
    <property type="term" value="P:proteolysis"/>
    <property type="evidence" value="ECO:0007669"/>
    <property type="project" value="UniProtKB-KW"/>
</dbReference>
<dbReference type="Gene3D" id="2.60.40.1730">
    <property type="entry name" value="tricorn interacting facor f3 domain"/>
    <property type="match status" value="1"/>
</dbReference>
<name>A0A6A0AQ61_9ACTN</name>
<feature type="domain" description="Peptidase M1 membrane alanine aminopeptidase" evidence="16">
    <location>
        <begin position="300"/>
        <end position="468"/>
    </location>
</feature>
<dbReference type="InterPro" id="IPR042097">
    <property type="entry name" value="Aminopeptidase_N-like_N_sf"/>
</dbReference>
<keyword evidence="9" id="KW-0378">Hydrolase</keyword>
<keyword evidence="10" id="KW-0862">Zinc</keyword>
<feature type="region of interest" description="Disordered" evidence="14">
    <location>
        <begin position="469"/>
        <end position="491"/>
    </location>
</feature>
<dbReference type="PANTHER" id="PTHR11533">
    <property type="entry name" value="PROTEASE M1 ZINC METALLOPROTEASE"/>
    <property type="match status" value="1"/>
</dbReference>
<keyword evidence="8" id="KW-0479">Metal-binding</keyword>
<comment type="cofactor">
    <cofactor evidence="2">
        <name>Zn(2+)</name>
        <dbReference type="ChEBI" id="CHEBI:29105"/>
    </cofactor>
</comment>
<organism evidence="18 19">
    <name type="scientific">Streptomyces pacificus</name>
    <dbReference type="NCBI Taxonomy" id="2705029"/>
    <lineage>
        <taxon>Bacteria</taxon>
        <taxon>Bacillati</taxon>
        <taxon>Actinomycetota</taxon>
        <taxon>Actinomycetes</taxon>
        <taxon>Kitasatosporales</taxon>
        <taxon>Streptomycetaceae</taxon>
        <taxon>Streptomyces</taxon>
    </lineage>
</organism>
<keyword evidence="15" id="KW-0732">Signal</keyword>
<dbReference type="AlphaFoldDB" id="A0A6A0AQ61"/>
<dbReference type="EC" id="3.4.11.2" evidence="4"/>
<evidence type="ECO:0000256" key="4">
    <source>
        <dbReference type="ARBA" id="ARBA00012564"/>
    </source>
</evidence>
<gene>
    <name evidence="18" type="ORF">SCWH03_01990</name>
</gene>
<dbReference type="Pfam" id="PF01433">
    <property type="entry name" value="Peptidase_M1"/>
    <property type="match status" value="1"/>
</dbReference>
<evidence type="ECO:0000256" key="6">
    <source>
        <dbReference type="ARBA" id="ARBA00022438"/>
    </source>
</evidence>
<evidence type="ECO:0000256" key="11">
    <source>
        <dbReference type="ARBA" id="ARBA00023049"/>
    </source>
</evidence>
<dbReference type="GO" id="GO:0043171">
    <property type="term" value="P:peptide catabolic process"/>
    <property type="evidence" value="ECO:0007669"/>
    <property type="project" value="TreeGrafter"/>
</dbReference>
<dbReference type="PRINTS" id="PR00756">
    <property type="entry name" value="ALADIPTASE"/>
</dbReference>
<protein>
    <recommendedName>
        <fullName evidence="5">Aminopeptidase N</fullName>
        <ecNumber evidence="4">3.4.11.2</ecNumber>
    </recommendedName>
    <alternativeName>
        <fullName evidence="12">Alanine aminopeptidase</fullName>
    </alternativeName>
    <alternativeName>
        <fullName evidence="13">Lysyl aminopeptidase</fullName>
    </alternativeName>
</protein>
<dbReference type="EMBL" id="BLLG01000001">
    <property type="protein sequence ID" value="GFH33994.1"/>
    <property type="molecule type" value="Genomic_DNA"/>
</dbReference>
<evidence type="ECO:0000256" key="3">
    <source>
        <dbReference type="ARBA" id="ARBA00010136"/>
    </source>
</evidence>
<dbReference type="GO" id="GO:0016285">
    <property type="term" value="F:alanyl aminopeptidase activity"/>
    <property type="evidence" value="ECO:0007669"/>
    <property type="project" value="UniProtKB-EC"/>
</dbReference>
<keyword evidence="11 18" id="KW-0482">Metalloprotease</keyword>
<evidence type="ECO:0000256" key="15">
    <source>
        <dbReference type="SAM" id="SignalP"/>
    </source>
</evidence>
<sequence>MIRIGGCRAGLLAAFTATLLIASMGVTTADPPVPADPVFPRLGNSGYEVESYDLEFVYRPEGQKVPVEAEAVITARSSVELQKFSLDAQKMHVKSVTVDGEDARFTLAKKKLQISPASSVAPNHVMRINVRYDVDPRGSGASGWVDTGRGFALAPQPDKAHTVFPCNDVPWDKADFTFRVSVTRGSDAVAVASGLPLKPPETRGAYTTYTYGTVHPVAPELVQIAVGRYETEEIGTVDGVPISLVLPRGAAGRFGQLDMAVEQMRWAVRELGPFPLEAYGLMPLDTDGEVPFGFHALETHTLTVYDPSYLSSTPLESVAPHMMHELVHSWFGGSVTPKTWADNWISEGHANYYGLTYRFAQGWSTNDGRHRSMESLMADFYRSGDVYRAQYGPVARPTKESLFSEQVYRGGPLVLYALEQKVGKAAFRQIERSFLAAYEGGSASTDDYIAHADRIAPGQGVKGFLESWLKGTETPPMPNHPDWKVTPPPKG</sequence>
<feature type="chain" id="PRO_5025405145" description="Aminopeptidase N" evidence="15">
    <location>
        <begin position="30"/>
        <end position="491"/>
    </location>
</feature>
<evidence type="ECO:0000256" key="10">
    <source>
        <dbReference type="ARBA" id="ARBA00022833"/>
    </source>
</evidence>
<comment type="caution">
    <text evidence="18">The sequence shown here is derived from an EMBL/GenBank/DDBJ whole genome shotgun (WGS) entry which is preliminary data.</text>
</comment>
<dbReference type="GO" id="GO:0008270">
    <property type="term" value="F:zinc ion binding"/>
    <property type="evidence" value="ECO:0007669"/>
    <property type="project" value="InterPro"/>
</dbReference>
<dbReference type="InterPro" id="IPR050344">
    <property type="entry name" value="Peptidase_M1_aminopeptidases"/>
</dbReference>
<dbReference type="GO" id="GO:0070006">
    <property type="term" value="F:metalloaminopeptidase activity"/>
    <property type="evidence" value="ECO:0007669"/>
    <property type="project" value="TreeGrafter"/>
</dbReference>
<evidence type="ECO:0000256" key="14">
    <source>
        <dbReference type="SAM" id="MobiDB-lite"/>
    </source>
</evidence>
<keyword evidence="7 18" id="KW-0645">Protease</keyword>
<evidence type="ECO:0000256" key="1">
    <source>
        <dbReference type="ARBA" id="ARBA00000098"/>
    </source>
</evidence>
<evidence type="ECO:0000256" key="9">
    <source>
        <dbReference type="ARBA" id="ARBA00022801"/>
    </source>
</evidence>
<dbReference type="GO" id="GO:0005737">
    <property type="term" value="C:cytoplasm"/>
    <property type="evidence" value="ECO:0007669"/>
    <property type="project" value="TreeGrafter"/>
</dbReference>
<evidence type="ECO:0000313" key="19">
    <source>
        <dbReference type="Proteomes" id="UP000484988"/>
    </source>
</evidence>
<keyword evidence="19" id="KW-1185">Reference proteome</keyword>
<evidence type="ECO:0000256" key="13">
    <source>
        <dbReference type="ARBA" id="ARBA00031533"/>
    </source>
</evidence>
<dbReference type="InterPro" id="IPR014782">
    <property type="entry name" value="Peptidase_M1_dom"/>
</dbReference>
<dbReference type="Gene3D" id="1.10.390.10">
    <property type="entry name" value="Neutral Protease Domain 2"/>
    <property type="match status" value="1"/>
</dbReference>
<reference evidence="18 19" key="1">
    <citation type="submission" date="2020-02" db="EMBL/GenBank/DDBJ databases">
        <title>Whole Genome Shotgun Sequence of Streptomyces sp. strain CWH03.</title>
        <authorList>
            <person name="Dohra H."/>
            <person name="Kodani S."/>
            <person name="Yamamura H."/>
        </authorList>
    </citation>
    <scope>NUCLEOTIDE SEQUENCE [LARGE SCALE GENOMIC DNA]</scope>
    <source>
        <strain evidence="18 19">CWH03</strain>
    </source>
</reference>
<evidence type="ECO:0000259" key="16">
    <source>
        <dbReference type="Pfam" id="PF01433"/>
    </source>
</evidence>
<evidence type="ECO:0000256" key="2">
    <source>
        <dbReference type="ARBA" id="ARBA00001947"/>
    </source>
</evidence>
<dbReference type="InterPro" id="IPR027268">
    <property type="entry name" value="Peptidase_M4/M1_CTD_sf"/>
</dbReference>
<evidence type="ECO:0000256" key="7">
    <source>
        <dbReference type="ARBA" id="ARBA00022670"/>
    </source>
</evidence>
<evidence type="ECO:0000259" key="17">
    <source>
        <dbReference type="Pfam" id="PF17900"/>
    </source>
</evidence>
<dbReference type="GO" id="GO:0005615">
    <property type="term" value="C:extracellular space"/>
    <property type="evidence" value="ECO:0007669"/>
    <property type="project" value="TreeGrafter"/>
</dbReference>
<dbReference type="InterPro" id="IPR001930">
    <property type="entry name" value="Peptidase_M1"/>
</dbReference>
<evidence type="ECO:0000256" key="8">
    <source>
        <dbReference type="ARBA" id="ARBA00022723"/>
    </source>
</evidence>
<evidence type="ECO:0000313" key="18">
    <source>
        <dbReference type="EMBL" id="GFH33994.1"/>
    </source>
</evidence>
<feature type="signal peptide" evidence="15">
    <location>
        <begin position="1"/>
        <end position="29"/>
    </location>
</feature>
<dbReference type="Pfam" id="PF17900">
    <property type="entry name" value="Peptidase_M1_N"/>
    <property type="match status" value="1"/>
</dbReference>
<dbReference type="GO" id="GO:0016020">
    <property type="term" value="C:membrane"/>
    <property type="evidence" value="ECO:0007669"/>
    <property type="project" value="TreeGrafter"/>
</dbReference>
<dbReference type="InterPro" id="IPR045357">
    <property type="entry name" value="Aminopeptidase_N-like_N"/>
</dbReference>
<dbReference type="SUPFAM" id="SSF63737">
    <property type="entry name" value="Leukotriene A4 hydrolase N-terminal domain"/>
    <property type="match status" value="1"/>
</dbReference>
<feature type="domain" description="Aminopeptidase N-like N-terminal" evidence="17">
    <location>
        <begin position="50"/>
        <end position="191"/>
    </location>
</feature>
<evidence type="ECO:0000256" key="5">
    <source>
        <dbReference type="ARBA" id="ARBA00015611"/>
    </source>
</evidence>
<dbReference type="Proteomes" id="UP000484988">
    <property type="component" value="Unassembled WGS sequence"/>
</dbReference>
<dbReference type="SUPFAM" id="SSF55486">
    <property type="entry name" value="Metalloproteases ('zincins'), catalytic domain"/>
    <property type="match status" value="1"/>
</dbReference>
<comment type="catalytic activity">
    <reaction evidence="1">
        <text>Release of an N-terminal amino acid, Xaa-|-Yaa- from a peptide, amide or arylamide. Xaa is preferably Ala, but may be most amino acids including Pro (slow action). When a terminal hydrophobic residue is followed by a prolyl residue, the two may be released as an intact Xaa-Pro dipeptide.</text>
        <dbReference type="EC" id="3.4.11.2"/>
    </reaction>
</comment>